<evidence type="ECO:0000256" key="1">
    <source>
        <dbReference type="ARBA" id="ARBA00004141"/>
    </source>
</evidence>
<dbReference type="GeneID" id="66117537"/>
<evidence type="ECO:0000256" key="2">
    <source>
        <dbReference type="ARBA" id="ARBA00022448"/>
    </source>
</evidence>
<protein>
    <recommendedName>
        <fullName evidence="11">Chloride channel protein</fullName>
    </recommendedName>
</protein>
<dbReference type="SUPFAM" id="SSF81340">
    <property type="entry name" value="Clc chloride channel"/>
    <property type="match status" value="1"/>
</dbReference>
<sequence length="784" mass="88287">MSTVVVETDEDDILVLRYNAPPPHLRHQSDKEEHTGYLNNTYIDWSTESHKQNSPKTTATIWIVLIVLSFAIGYITLFADLVLVWLHDFKKGICVLKALRHEDANELDHPSRHWSIFHPYLTCEDTNWKTWSQFFFNSNIAPMNFFLYVIGALSMALLGLIFVKKAKVPIRESGIPEIKLIISGFKYNEDYLSLHTFAMKSLSLILVVSSGLWLGKEGPLIHISSCIVLASYYIFVKDTNEATLRELISAATAMGIAVAFNAPIGGVLFIIELIPTYFSPVKVMWKTFISSTISVLILIQFKIFTGNFFEEDLFDVKFGNVSWLFMEIIPFIILGILGGFYGYAFVFLNRYFKGKRKTLYAYLRTRFPAIDPSIMEIVLVIIITTIVAYPIQLSKVTLDSLFNMMATSCTEDSPLFICHQKLLAPKVLYISITGFLLSSYTFGIDLPGGVLMPSLVIGACSGRLIGIASQSIQSRLINETTCTAKSCLISPSSYAVIGGAAFLTGITKLTISVVVIMFELTGAVSYVLPIMLAVMTLKFVNDWLTNENIYNATLKYDFNNGEQVSQNQVNEGKGSGLVQFDNAVTMLRNKLPDLPILQVMIPTELTKCIHLVGDWKTCQQWIEFIHDDNHEGYPVIFSKDKPISLGYVNKVELLLALNDTSGSIVQFQLKNSLKVKKEIIIPTPSITIPISVQKSELSLSDQCPMITVIEIFEKMNINYLIFNDSQGWMIGFIDRFILANLIETEFSSLHYSIHSTDFDIEEVEEESERVKHLLRPKANLQLIT</sequence>
<comment type="caution">
    <text evidence="9">The sequence shown here is derived from an EMBL/GenBank/DDBJ whole genome shotgun (WGS) entry which is preliminary data.</text>
</comment>
<dbReference type="GO" id="GO:0005886">
    <property type="term" value="C:plasma membrane"/>
    <property type="evidence" value="ECO:0007669"/>
    <property type="project" value="TreeGrafter"/>
</dbReference>
<feature type="transmembrane region" description="Helical" evidence="8">
    <location>
        <begin position="523"/>
        <end position="540"/>
    </location>
</feature>
<feature type="transmembrane region" description="Helical" evidence="8">
    <location>
        <begin position="369"/>
        <end position="391"/>
    </location>
</feature>
<dbReference type="OrthoDB" id="44789at2759"/>
<dbReference type="GO" id="GO:0005769">
    <property type="term" value="C:early endosome"/>
    <property type="evidence" value="ECO:0007669"/>
    <property type="project" value="TreeGrafter"/>
</dbReference>
<keyword evidence="5" id="KW-0406">Ion transport</keyword>
<keyword evidence="10" id="KW-1185">Reference proteome</keyword>
<feature type="transmembrane region" description="Helical" evidence="8">
    <location>
        <begin position="192"/>
        <end position="213"/>
    </location>
</feature>
<dbReference type="PANTHER" id="PTHR45711">
    <property type="entry name" value="CHLORIDE CHANNEL PROTEIN"/>
    <property type="match status" value="1"/>
</dbReference>
<feature type="transmembrane region" description="Helical" evidence="8">
    <location>
        <begin position="248"/>
        <end position="271"/>
    </location>
</feature>
<dbReference type="GO" id="GO:0005247">
    <property type="term" value="F:voltage-gated chloride channel activity"/>
    <property type="evidence" value="ECO:0007669"/>
    <property type="project" value="TreeGrafter"/>
</dbReference>
<dbReference type="InterPro" id="IPR014743">
    <property type="entry name" value="Cl-channel_core"/>
</dbReference>
<evidence type="ECO:0000256" key="7">
    <source>
        <dbReference type="ARBA" id="ARBA00023214"/>
    </source>
</evidence>
<proteinExistence type="predicted"/>
<dbReference type="PANTHER" id="PTHR45711:SF6">
    <property type="entry name" value="CHLORIDE CHANNEL PROTEIN"/>
    <property type="match status" value="1"/>
</dbReference>
<keyword evidence="3 8" id="KW-0812">Transmembrane</keyword>
<feature type="transmembrane region" description="Helical" evidence="8">
    <location>
        <begin position="494"/>
        <end position="517"/>
    </location>
</feature>
<feature type="transmembrane region" description="Helical" evidence="8">
    <location>
        <begin position="145"/>
        <end position="163"/>
    </location>
</feature>
<keyword evidence="6 8" id="KW-0472">Membrane</keyword>
<dbReference type="GO" id="GO:0005794">
    <property type="term" value="C:Golgi apparatus"/>
    <property type="evidence" value="ECO:0007669"/>
    <property type="project" value="TreeGrafter"/>
</dbReference>
<feature type="transmembrane region" description="Helical" evidence="8">
    <location>
        <begin position="283"/>
        <end position="303"/>
    </location>
</feature>
<keyword evidence="2" id="KW-0813">Transport</keyword>
<accession>A0A9P7VBR5</accession>
<dbReference type="SUPFAM" id="SSF54631">
    <property type="entry name" value="CBS-domain pair"/>
    <property type="match status" value="1"/>
</dbReference>
<evidence type="ECO:0000256" key="3">
    <source>
        <dbReference type="ARBA" id="ARBA00022692"/>
    </source>
</evidence>
<evidence type="ECO:0000256" key="6">
    <source>
        <dbReference type="ARBA" id="ARBA00023136"/>
    </source>
</evidence>
<dbReference type="EMBL" id="JAHMUF010000005">
    <property type="protein sequence ID" value="KAG7195049.1"/>
    <property type="molecule type" value="Genomic_DNA"/>
</dbReference>
<evidence type="ECO:0008006" key="11">
    <source>
        <dbReference type="Google" id="ProtNLM"/>
    </source>
</evidence>
<dbReference type="AlphaFoldDB" id="A0A9P7VBR5"/>
<dbReference type="Proteomes" id="UP000790833">
    <property type="component" value="Unassembled WGS sequence"/>
</dbReference>
<feature type="transmembrane region" description="Helical" evidence="8">
    <location>
        <begin position="323"/>
        <end position="348"/>
    </location>
</feature>
<comment type="subcellular location">
    <subcellularLocation>
        <location evidence="1">Membrane</location>
        <topology evidence="1">Multi-pass membrane protein</topology>
    </subcellularLocation>
</comment>
<reference evidence="9" key="1">
    <citation type="submission" date="2021-03" db="EMBL/GenBank/DDBJ databases">
        <authorList>
            <person name="Palmer J.M."/>
        </authorList>
    </citation>
    <scope>NUCLEOTIDE SEQUENCE</scope>
    <source>
        <strain evidence="9">ARV_011</strain>
    </source>
</reference>
<dbReference type="Pfam" id="PF00654">
    <property type="entry name" value="Voltage_CLC"/>
    <property type="match status" value="1"/>
</dbReference>
<dbReference type="PRINTS" id="PR00762">
    <property type="entry name" value="CLCHANNEL"/>
</dbReference>
<keyword evidence="4 8" id="KW-1133">Transmembrane helix</keyword>
<dbReference type="InterPro" id="IPR001807">
    <property type="entry name" value="ClC"/>
</dbReference>
<evidence type="ECO:0000256" key="5">
    <source>
        <dbReference type="ARBA" id="ARBA00023065"/>
    </source>
</evidence>
<organism evidence="9 10">
    <name type="scientific">Scheffersomyces spartinae</name>
    <dbReference type="NCBI Taxonomy" id="45513"/>
    <lineage>
        <taxon>Eukaryota</taxon>
        <taxon>Fungi</taxon>
        <taxon>Dikarya</taxon>
        <taxon>Ascomycota</taxon>
        <taxon>Saccharomycotina</taxon>
        <taxon>Pichiomycetes</taxon>
        <taxon>Debaryomycetaceae</taxon>
        <taxon>Scheffersomyces</taxon>
    </lineage>
</organism>
<evidence type="ECO:0000256" key="4">
    <source>
        <dbReference type="ARBA" id="ARBA00022989"/>
    </source>
</evidence>
<evidence type="ECO:0000313" key="10">
    <source>
        <dbReference type="Proteomes" id="UP000790833"/>
    </source>
</evidence>
<feature type="transmembrane region" description="Helical" evidence="8">
    <location>
        <begin position="61"/>
        <end position="86"/>
    </location>
</feature>
<evidence type="ECO:0000256" key="8">
    <source>
        <dbReference type="SAM" id="Phobius"/>
    </source>
</evidence>
<gene>
    <name evidence="9" type="ORF">KQ657_004163</name>
</gene>
<keyword evidence="7" id="KW-0868">Chloride</keyword>
<dbReference type="InterPro" id="IPR046342">
    <property type="entry name" value="CBS_dom_sf"/>
</dbReference>
<evidence type="ECO:0000313" key="9">
    <source>
        <dbReference type="EMBL" id="KAG7195049.1"/>
    </source>
</evidence>
<dbReference type="Gene3D" id="1.10.3080.10">
    <property type="entry name" value="Clc chloride channel"/>
    <property type="match status" value="1"/>
</dbReference>
<feature type="transmembrane region" description="Helical" evidence="8">
    <location>
        <begin position="220"/>
        <end position="236"/>
    </location>
</feature>
<name>A0A9P7VBR5_9ASCO</name>
<dbReference type="RefSeq" id="XP_043050596.1">
    <property type="nucleotide sequence ID" value="XM_043194845.1"/>
</dbReference>